<dbReference type="GO" id="GO:0008270">
    <property type="term" value="F:zinc ion binding"/>
    <property type="evidence" value="ECO:0007669"/>
    <property type="project" value="InterPro"/>
</dbReference>
<dbReference type="STRING" id="348802.A0A0D2D666"/>
<dbReference type="HOGENOM" id="CLU_027371_4_0_1"/>
<dbReference type="SMART" id="SM00066">
    <property type="entry name" value="GAL4"/>
    <property type="match status" value="1"/>
</dbReference>
<keyword evidence="1" id="KW-0805">Transcription regulation</keyword>
<evidence type="ECO:0000259" key="6">
    <source>
        <dbReference type="PROSITE" id="PS50048"/>
    </source>
</evidence>
<accession>A0A0D2D666</accession>
<feature type="region of interest" description="Disordered" evidence="5">
    <location>
        <begin position="1"/>
        <end position="46"/>
    </location>
</feature>
<dbReference type="OrthoDB" id="416217at2759"/>
<feature type="domain" description="Zn(2)-C6 fungal-type" evidence="6">
    <location>
        <begin position="50"/>
        <end position="82"/>
    </location>
</feature>
<protein>
    <recommendedName>
        <fullName evidence="6">Zn(2)-C6 fungal-type domain-containing protein</fullName>
    </recommendedName>
</protein>
<reference evidence="7 8" key="1">
    <citation type="submission" date="2015-01" db="EMBL/GenBank/DDBJ databases">
        <title>The Genome Sequence of Exophiala xenobiotica CBS118157.</title>
        <authorList>
            <consortium name="The Broad Institute Genomics Platform"/>
            <person name="Cuomo C."/>
            <person name="de Hoog S."/>
            <person name="Gorbushina A."/>
            <person name="Stielow B."/>
            <person name="Teixiera M."/>
            <person name="Abouelleil A."/>
            <person name="Chapman S.B."/>
            <person name="Priest M."/>
            <person name="Young S.K."/>
            <person name="Wortman J."/>
            <person name="Nusbaum C."/>
            <person name="Birren B."/>
        </authorList>
    </citation>
    <scope>NUCLEOTIDE SEQUENCE [LARGE SCALE GENOMIC DNA]</scope>
    <source>
        <strain evidence="7 8">CBS 118157</strain>
    </source>
</reference>
<evidence type="ECO:0000313" key="7">
    <source>
        <dbReference type="EMBL" id="KIW57832.1"/>
    </source>
</evidence>
<keyword evidence="2" id="KW-0238">DNA-binding</keyword>
<evidence type="ECO:0000256" key="2">
    <source>
        <dbReference type="ARBA" id="ARBA00023125"/>
    </source>
</evidence>
<dbReference type="Pfam" id="PF11951">
    <property type="entry name" value="Fungal_trans_2"/>
    <property type="match status" value="1"/>
</dbReference>
<keyword evidence="8" id="KW-1185">Reference proteome</keyword>
<gene>
    <name evidence="7" type="ORF">PV05_02389</name>
</gene>
<organism evidence="7 8">
    <name type="scientific">Exophiala xenobiotica</name>
    <dbReference type="NCBI Taxonomy" id="348802"/>
    <lineage>
        <taxon>Eukaryota</taxon>
        <taxon>Fungi</taxon>
        <taxon>Dikarya</taxon>
        <taxon>Ascomycota</taxon>
        <taxon>Pezizomycotina</taxon>
        <taxon>Eurotiomycetes</taxon>
        <taxon>Chaetothyriomycetidae</taxon>
        <taxon>Chaetothyriales</taxon>
        <taxon>Herpotrichiellaceae</taxon>
        <taxon>Exophiala</taxon>
    </lineage>
</organism>
<name>A0A0D2D666_9EURO</name>
<dbReference type="Pfam" id="PF00172">
    <property type="entry name" value="Zn_clus"/>
    <property type="match status" value="1"/>
</dbReference>
<dbReference type="InterPro" id="IPR021858">
    <property type="entry name" value="Fun_TF"/>
</dbReference>
<dbReference type="Proteomes" id="UP000054342">
    <property type="component" value="Unassembled WGS sequence"/>
</dbReference>
<evidence type="ECO:0000256" key="3">
    <source>
        <dbReference type="ARBA" id="ARBA00023163"/>
    </source>
</evidence>
<evidence type="ECO:0000256" key="1">
    <source>
        <dbReference type="ARBA" id="ARBA00023015"/>
    </source>
</evidence>
<dbReference type="PANTHER" id="PTHR47784">
    <property type="entry name" value="STEROL UPTAKE CONTROL PROTEIN 2"/>
    <property type="match status" value="1"/>
</dbReference>
<dbReference type="Gene3D" id="4.10.240.10">
    <property type="entry name" value="Zn(2)-C6 fungal-type DNA-binding domain"/>
    <property type="match status" value="1"/>
</dbReference>
<dbReference type="GO" id="GO:0001228">
    <property type="term" value="F:DNA-binding transcription activator activity, RNA polymerase II-specific"/>
    <property type="evidence" value="ECO:0007669"/>
    <property type="project" value="TreeGrafter"/>
</dbReference>
<evidence type="ECO:0000256" key="5">
    <source>
        <dbReference type="SAM" id="MobiDB-lite"/>
    </source>
</evidence>
<dbReference type="EMBL" id="KN847318">
    <property type="protein sequence ID" value="KIW57832.1"/>
    <property type="molecule type" value="Genomic_DNA"/>
</dbReference>
<keyword evidence="4" id="KW-0539">Nucleus</keyword>
<evidence type="ECO:0000256" key="4">
    <source>
        <dbReference type="ARBA" id="ARBA00023242"/>
    </source>
</evidence>
<dbReference type="CDD" id="cd00067">
    <property type="entry name" value="GAL4"/>
    <property type="match status" value="1"/>
</dbReference>
<dbReference type="PROSITE" id="PS50048">
    <property type="entry name" value="ZN2_CY6_FUNGAL_2"/>
    <property type="match status" value="1"/>
</dbReference>
<dbReference type="GO" id="GO:0003677">
    <property type="term" value="F:DNA binding"/>
    <property type="evidence" value="ECO:0007669"/>
    <property type="project" value="UniProtKB-KW"/>
</dbReference>
<proteinExistence type="predicted"/>
<dbReference type="InterPro" id="IPR001138">
    <property type="entry name" value="Zn2Cys6_DnaBD"/>
</dbReference>
<dbReference type="InterPro" id="IPR036864">
    <property type="entry name" value="Zn2-C6_fun-type_DNA-bd_sf"/>
</dbReference>
<dbReference type="PROSITE" id="PS00463">
    <property type="entry name" value="ZN2_CY6_FUNGAL_1"/>
    <property type="match status" value="1"/>
</dbReference>
<dbReference type="InterPro" id="IPR053157">
    <property type="entry name" value="Sterol_Uptake_Regulator"/>
</dbReference>
<dbReference type="PANTHER" id="PTHR47784:SF7">
    <property type="entry name" value="ZN(II)2CYS6 TRANSCRIPTION FACTOR (EUROFUNG)"/>
    <property type="match status" value="1"/>
</dbReference>
<dbReference type="GeneID" id="25324297"/>
<sequence length="555" mass="62161">MELLVQDESVRPGQPIHTIATTADRHRSVEQPQPQSTTKTRRSHTKSRGGCLFCKARRIKCGEEKPACQNCTTRSRAKTCEYPSPIINLHHRGPPRTPVPDSLHVPGTPTPPLRASISAVTDTFTLRDLRLFHHFLSCAYPSLPLGNQSIWTHDIPQLIFSHDYLMYALLALGASHLHTLTAPTQAHDQHNQTDTHKALAHRGHAISGLKRAFEKQATQAQQSHSNAEYDAMLATCYVLAFESALVPNGRLDFATFVRGCAIVTEKIQDRGRESIFKLPRDLCQCPAKTDESTDILTTFNIDPRSSLNQLLEDGMTALAPLQADIAPYEAERNFYLAIYSTFTALQNSPSAGYTRFLSFYAVWFKLADDTLCFTQELISSVTAQLLWAFFLGLQLFITLMVEESATSITKDNPGTMRKDGTVEESTTKDYLGTKRRQDEEVMIRRLTKMIEWLDALSQNMPPAMCYHLQWSKRMAKACERRFKLVSPSPAKVHQKLVTLEHLDVRGHIVIGSILDLSASLSNWTEGLLAPDGTLRGMHERVIQTANPSSAVEHVE</sequence>
<keyword evidence="3" id="KW-0804">Transcription</keyword>
<dbReference type="AlphaFoldDB" id="A0A0D2D666"/>
<evidence type="ECO:0000313" key="8">
    <source>
        <dbReference type="Proteomes" id="UP000054342"/>
    </source>
</evidence>
<dbReference type="SUPFAM" id="SSF57701">
    <property type="entry name" value="Zn2/Cys6 DNA-binding domain"/>
    <property type="match status" value="1"/>
</dbReference>
<dbReference type="RefSeq" id="XP_013318416.1">
    <property type="nucleotide sequence ID" value="XM_013462962.1"/>
</dbReference>